<evidence type="ECO:0000259" key="1">
    <source>
        <dbReference type="Pfam" id="PF00117"/>
    </source>
</evidence>
<evidence type="ECO:0000313" key="2">
    <source>
        <dbReference type="EMBL" id="BDR58806.1"/>
    </source>
</evidence>
<reference evidence="2 3" key="1">
    <citation type="journal article" date="2023" name="Microbiol. Spectr.">
        <title>Symbiosis of Carpenter Bees with Uncharacterized Lactic Acid Bacteria Showing NAD Auxotrophy.</title>
        <authorList>
            <person name="Kawasaki S."/>
            <person name="Ozawa K."/>
            <person name="Mori T."/>
            <person name="Yamamoto A."/>
            <person name="Ito M."/>
            <person name="Ohkuma M."/>
            <person name="Sakamoto M."/>
            <person name="Matsutani M."/>
        </authorList>
    </citation>
    <scope>NUCLEOTIDE SEQUENCE [LARGE SCALE GENOMIC DNA]</scope>
    <source>
        <strain evidence="2 3">XA3</strain>
    </source>
</reference>
<protein>
    <submittedName>
        <fullName evidence="2">Glutamine amidotransferase</fullName>
    </submittedName>
</protein>
<dbReference type="CDD" id="cd01741">
    <property type="entry name" value="GATase1_1"/>
    <property type="match status" value="1"/>
</dbReference>
<dbReference type="PANTHER" id="PTHR42695">
    <property type="entry name" value="GLUTAMINE AMIDOTRANSFERASE YLR126C-RELATED"/>
    <property type="match status" value="1"/>
</dbReference>
<dbReference type="Pfam" id="PF00117">
    <property type="entry name" value="GATase"/>
    <property type="match status" value="1"/>
</dbReference>
<dbReference type="RefSeq" id="WP_317634636.1">
    <property type="nucleotide sequence ID" value="NZ_AP026802.1"/>
</dbReference>
<dbReference type="Gene3D" id="3.40.50.880">
    <property type="match status" value="1"/>
</dbReference>
<dbReference type="AlphaFoldDB" id="A0AAU9D226"/>
<name>A0AAU9D226_9LACO</name>
<dbReference type="Proteomes" id="UP001321861">
    <property type="component" value="Chromosome"/>
</dbReference>
<dbReference type="PANTHER" id="PTHR42695:SF5">
    <property type="entry name" value="GLUTAMINE AMIDOTRANSFERASE YLR126C-RELATED"/>
    <property type="match status" value="1"/>
</dbReference>
<sequence>MIINVLQHAPNEGPGSIQKWAQMHHYDFYVYHPAQFGILPEAKETDFLVILGSPMSPNDREPWIEKERTLIKELIAANKPIFGVCFGAQQIVKTLGYRVLKAPVKEVGWAPVNLMSNLIPGLPEQLNVLHWHEEMFEIPRAAKLLYSSEHVTNQGFILPSNIVGLQFHLEPLKENVNEIVVNDAAYLTGSVLNQNPKEVLENAIPAANQEAMFKILDFICKKKAKSN</sequence>
<evidence type="ECO:0000313" key="3">
    <source>
        <dbReference type="Proteomes" id="UP001321861"/>
    </source>
</evidence>
<accession>A0AAU9D226</accession>
<gene>
    <name evidence="2" type="ORF">XA3_12470</name>
</gene>
<dbReference type="PROSITE" id="PS51273">
    <property type="entry name" value="GATASE_TYPE_1"/>
    <property type="match status" value="1"/>
</dbReference>
<dbReference type="KEGG" id="xap:XA3_12470"/>
<keyword evidence="2" id="KW-0315">Glutamine amidotransferase</keyword>
<dbReference type="GO" id="GO:0005829">
    <property type="term" value="C:cytosol"/>
    <property type="evidence" value="ECO:0007669"/>
    <property type="project" value="TreeGrafter"/>
</dbReference>
<dbReference type="EMBL" id="AP026802">
    <property type="protein sequence ID" value="BDR58806.1"/>
    <property type="molecule type" value="Genomic_DNA"/>
</dbReference>
<organism evidence="2 3">
    <name type="scientific">Xylocopilactobacillus apicola</name>
    <dbReference type="NCBI Taxonomy" id="2932184"/>
    <lineage>
        <taxon>Bacteria</taxon>
        <taxon>Bacillati</taxon>
        <taxon>Bacillota</taxon>
        <taxon>Bacilli</taxon>
        <taxon>Lactobacillales</taxon>
        <taxon>Lactobacillaceae</taxon>
        <taxon>Xylocopilactobacillus</taxon>
    </lineage>
</organism>
<dbReference type="SUPFAM" id="SSF52317">
    <property type="entry name" value="Class I glutamine amidotransferase-like"/>
    <property type="match status" value="1"/>
</dbReference>
<proteinExistence type="predicted"/>
<keyword evidence="3" id="KW-1185">Reference proteome</keyword>
<dbReference type="InterPro" id="IPR029062">
    <property type="entry name" value="Class_I_gatase-like"/>
</dbReference>
<feature type="domain" description="Glutamine amidotransferase" evidence="1">
    <location>
        <begin position="41"/>
        <end position="170"/>
    </location>
</feature>
<dbReference type="InterPro" id="IPR017926">
    <property type="entry name" value="GATASE"/>
</dbReference>
<dbReference type="InterPro" id="IPR044992">
    <property type="entry name" value="ChyE-like"/>
</dbReference>